<evidence type="ECO:0000256" key="1">
    <source>
        <dbReference type="ARBA" id="ARBA00007125"/>
    </source>
</evidence>
<dbReference type="InterPro" id="IPR022371">
    <property type="entry name" value="Exopolyphosphatase"/>
</dbReference>
<feature type="domain" description="Ppx/GppA phosphatase C-terminal" evidence="6">
    <location>
        <begin position="320"/>
        <end position="465"/>
    </location>
</feature>
<dbReference type="Proteomes" id="UP001597520">
    <property type="component" value="Unassembled WGS sequence"/>
</dbReference>
<dbReference type="InterPro" id="IPR050273">
    <property type="entry name" value="GppA/Ppx_hydrolase"/>
</dbReference>
<dbReference type="EMBL" id="JBHUML010000002">
    <property type="protein sequence ID" value="MFD2704169.1"/>
    <property type="molecule type" value="Genomic_DNA"/>
</dbReference>
<comment type="caution">
    <text evidence="7">The sequence shown here is derived from an EMBL/GenBank/DDBJ whole genome shotgun (WGS) entry which is preliminary data.</text>
</comment>
<dbReference type="CDD" id="cd24052">
    <property type="entry name" value="ASKHA_NBD_HpPPX-GppA-like"/>
    <property type="match status" value="1"/>
</dbReference>
<gene>
    <name evidence="7" type="primary">ppx</name>
    <name evidence="7" type="ORF">ACFSUB_01715</name>
</gene>
<evidence type="ECO:0000313" key="8">
    <source>
        <dbReference type="Proteomes" id="UP001597520"/>
    </source>
</evidence>
<dbReference type="Gene3D" id="1.10.3210.10">
    <property type="entry name" value="Hypothetical protein af1432"/>
    <property type="match status" value="1"/>
</dbReference>
<keyword evidence="3 7" id="KW-0378">Hydrolase</keyword>
<dbReference type="InterPro" id="IPR048950">
    <property type="entry name" value="Ppx_GppA_C"/>
</dbReference>
<dbReference type="Gene3D" id="3.30.420.150">
    <property type="entry name" value="Exopolyphosphatase. Domain 2"/>
    <property type="match status" value="1"/>
</dbReference>
<dbReference type="PANTHER" id="PTHR30005:SF0">
    <property type="entry name" value="RETROGRADE REGULATION PROTEIN 2"/>
    <property type="match status" value="1"/>
</dbReference>
<dbReference type="InterPro" id="IPR043129">
    <property type="entry name" value="ATPase_NBD"/>
</dbReference>
<dbReference type="Pfam" id="PF21447">
    <property type="entry name" value="Ppx-GppA_III"/>
    <property type="match status" value="1"/>
</dbReference>
<evidence type="ECO:0000259" key="5">
    <source>
        <dbReference type="Pfam" id="PF02541"/>
    </source>
</evidence>
<evidence type="ECO:0000259" key="6">
    <source>
        <dbReference type="Pfam" id="PF21447"/>
    </source>
</evidence>
<evidence type="ECO:0000256" key="4">
    <source>
        <dbReference type="ARBA" id="ARBA00047607"/>
    </source>
</evidence>
<comment type="similarity">
    <text evidence="1">Belongs to the GppA/Ppx family.</text>
</comment>
<evidence type="ECO:0000256" key="3">
    <source>
        <dbReference type="ARBA" id="ARBA00022801"/>
    </source>
</evidence>
<dbReference type="NCBIfam" id="TIGR03706">
    <property type="entry name" value="exo_poly_only"/>
    <property type="match status" value="1"/>
</dbReference>
<dbReference type="PANTHER" id="PTHR30005">
    <property type="entry name" value="EXOPOLYPHOSPHATASE"/>
    <property type="match status" value="1"/>
</dbReference>
<dbReference type="RefSeq" id="WP_380711456.1">
    <property type="nucleotide sequence ID" value="NZ_JBHUML010000002.1"/>
</dbReference>
<sequence length="525" mass="60045">MMTTKEKVAVIDIGSNSIRLVINELDEKKGTRELQNLKLVARLNNHIDSFNNLTEEGMNILKESLRQFEEVITHHGVDRVKAVATAAVRNASNQQDILDYIHAGTSMNIRVLTEDEEAYYGYLAVVNSTAVEDGISIDIGGGSSEITFFKNKTLIHTHSFPFGALTLKQNFFPGRDPQKEDLKQLSEFLFEQFKSLPWLQDASGLPVIGIGGSARNMALVHQAQCDYPLSGLHQYEMTAVDIKDVLQNFEKSGFKQRENMEGLSKDRADVIIPAVRVIHELISYLQSEYFMMSSKGLREGLFFEELLREHALHALPEVAEESFFQLSREFEMNEEYVQEVGSLARTLYAQLEESIPEQLKCPDNVPLLKKSARVLYIGDFISNETSSQHTFYVLTNRSIDGIPHSERLAMAFIASFKSKSWMKRLSPPFQNYVSKKEFKRYELLGSILKLSYALDRTKRQVVQEVSAVQNDSKSIDLYIGCREGTYSYFEEMKSQKYKKHVEKILKRKITLHFYPISELNKSFTF</sequence>
<dbReference type="InterPro" id="IPR003695">
    <property type="entry name" value="Ppx_GppA_N"/>
</dbReference>
<keyword evidence="8" id="KW-1185">Reference proteome</keyword>
<dbReference type="EC" id="3.6.1.11" evidence="2"/>
<accession>A0ABW5SWN2</accession>
<organism evidence="7 8">
    <name type="scientific">Salibacterium lacus</name>
    <dbReference type="NCBI Taxonomy" id="1898109"/>
    <lineage>
        <taxon>Bacteria</taxon>
        <taxon>Bacillati</taxon>
        <taxon>Bacillota</taxon>
        <taxon>Bacilli</taxon>
        <taxon>Bacillales</taxon>
        <taxon>Bacillaceae</taxon>
    </lineage>
</organism>
<name>A0ABW5SWN2_9BACI</name>
<proteinExistence type="inferred from homology"/>
<dbReference type="Gene3D" id="3.30.420.40">
    <property type="match status" value="1"/>
</dbReference>
<feature type="domain" description="Ppx/GppA phosphatase N-terminal" evidence="5">
    <location>
        <begin position="32"/>
        <end position="309"/>
    </location>
</feature>
<evidence type="ECO:0000313" key="7">
    <source>
        <dbReference type="EMBL" id="MFD2704169.1"/>
    </source>
</evidence>
<reference evidence="8" key="1">
    <citation type="journal article" date="2019" name="Int. J. Syst. Evol. Microbiol.">
        <title>The Global Catalogue of Microorganisms (GCM) 10K type strain sequencing project: providing services to taxonomists for standard genome sequencing and annotation.</title>
        <authorList>
            <consortium name="The Broad Institute Genomics Platform"/>
            <consortium name="The Broad Institute Genome Sequencing Center for Infectious Disease"/>
            <person name="Wu L."/>
            <person name="Ma J."/>
        </authorList>
    </citation>
    <scope>NUCLEOTIDE SEQUENCE [LARGE SCALE GENOMIC DNA]</scope>
    <source>
        <strain evidence="8">KCTC 33792</strain>
    </source>
</reference>
<protein>
    <recommendedName>
        <fullName evidence="2">exopolyphosphatase</fullName>
        <ecNumber evidence="2">3.6.1.11</ecNumber>
    </recommendedName>
</protein>
<dbReference type="Pfam" id="PF02541">
    <property type="entry name" value="Ppx-GppA"/>
    <property type="match status" value="1"/>
</dbReference>
<dbReference type="SUPFAM" id="SSF109604">
    <property type="entry name" value="HD-domain/PDEase-like"/>
    <property type="match status" value="1"/>
</dbReference>
<evidence type="ECO:0000256" key="2">
    <source>
        <dbReference type="ARBA" id="ARBA00012451"/>
    </source>
</evidence>
<comment type="catalytic activity">
    <reaction evidence="4">
        <text>[phosphate](n) + H2O = [phosphate](n-1) + phosphate + H(+)</text>
        <dbReference type="Rhea" id="RHEA:21528"/>
        <dbReference type="Rhea" id="RHEA-COMP:9859"/>
        <dbReference type="Rhea" id="RHEA-COMP:14279"/>
        <dbReference type="ChEBI" id="CHEBI:15377"/>
        <dbReference type="ChEBI" id="CHEBI:15378"/>
        <dbReference type="ChEBI" id="CHEBI:16838"/>
        <dbReference type="ChEBI" id="CHEBI:43474"/>
        <dbReference type="EC" id="3.6.1.11"/>
    </reaction>
</comment>
<dbReference type="GO" id="GO:0004309">
    <property type="term" value="F:exopolyphosphatase activity"/>
    <property type="evidence" value="ECO:0007669"/>
    <property type="project" value="UniProtKB-EC"/>
</dbReference>
<dbReference type="SUPFAM" id="SSF53067">
    <property type="entry name" value="Actin-like ATPase domain"/>
    <property type="match status" value="2"/>
</dbReference>